<name>A0ABY6HMF6_9ARCH</name>
<protein>
    <recommendedName>
        <fullName evidence="3">Disease resistance R13L4/SHOC-2-like LRR domain-containing protein</fullName>
    </recommendedName>
</protein>
<dbReference type="InterPro" id="IPR050216">
    <property type="entry name" value="LRR_domain-containing"/>
</dbReference>
<organism evidence="4 5">
    <name type="scientific">Candidatus Lokiarchaeum ossiferum</name>
    <dbReference type="NCBI Taxonomy" id="2951803"/>
    <lineage>
        <taxon>Archaea</taxon>
        <taxon>Promethearchaeati</taxon>
        <taxon>Promethearchaeota</taxon>
        <taxon>Promethearchaeia</taxon>
        <taxon>Promethearchaeales</taxon>
        <taxon>Promethearchaeaceae</taxon>
        <taxon>Candidatus Lokiarchaeum</taxon>
    </lineage>
</organism>
<dbReference type="InterPro" id="IPR003591">
    <property type="entry name" value="Leu-rich_rpt_typical-subtyp"/>
</dbReference>
<dbReference type="SUPFAM" id="SSF52058">
    <property type="entry name" value="L domain-like"/>
    <property type="match status" value="1"/>
</dbReference>
<evidence type="ECO:0000313" key="4">
    <source>
        <dbReference type="EMBL" id="UYP43759.1"/>
    </source>
</evidence>
<evidence type="ECO:0000259" key="3">
    <source>
        <dbReference type="Pfam" id="PF23598"/>
    </source>
</evidence>
<dbReference type="Gene3D" id="3.80.10.10">
    <property type="entry name" value="Ribonuclease Inhibitor"/>
    <property type="match status" value="2"/>
</dbReference>
<dbReference type="Pfam" id="PF23598">
    <property type="entry name" value="LRR_14"/>
    <property type="match status" value="1"/>
</dbReference>
<dbReference type="PROSITE" id="PS51450">
    <property type="entry name" value="LRR"/>
    <property type="match status" value="3"/>
</dbReference>
<dbReference type="Proteomes" id="UP001208689">
    <property type="component" value="Chromosome"/>
</dbReference>
<accession>A0ABY6HMF6</accession>
<sequence length="562" mass="65125">MVDQIGNRGSRFRLVSLWGQIYKYYRVIFHKSYLLNIDMKIVEIENVKLVESEIDFIKIMNIKLSNTIERSLKLKDEEVSYGEVEDFHIKSLFLYGDFEAIHESIQSLEFLKKLIVKKHNNQSRGISKIILPNSIGNLSHLEILVLSEYIELFLPETFKNLKNLKEITLATVNLQNTDMLNNINSPKLEYFNLVSENLTSIEKQFFNQNIYLKTLYLECISIENLSEALGDLKELESLTIKKGIFLRNIPDGLCELNKLVNLKIEQTGLIKIPENIGLLHNLKKLSISWNRLKALPPSICKLFNLVELKVDHNNITKLPDEIGAISCLEELFLNNNKLQEIPSSFGNLRKLKIVDFSNNELNNFPEIKCNFQFTTKINLYRNKLTKLHPSIGKMVGLQELNLNSNFIQYLPDSIGDFLKLEKFTINTNKLSQLPDSMKKLKNMMIFEISSNKLQEIPDIFGLWTKLKNLDLSRNQISSLPASISKLEKLQEFFVGFNKIENFPYEIENLLRIETLDLSNNQIANLSKKVKIPKSLTFLNMSKNPKVFKMDDFITKDKLETLF</sequence>
<proteinExistence type="predicted"/>
<dbReference type="SMART" id="SM00364">
    <property type="entry name" value="LRR_BAC"/>
    <property type="match status" value="7"/>
</dbReference>
<dbReference type="InterPro" id="IPR032675">
    <property type="entry name" value="LRR_dom_sf"/>
</dbReference>
<evidence type="ECO:0000313" key="5">
    <source>
        <dbReference type="Proteomes" id="UP001208689"/>
    </source>
</evidence>
<keyword evidence="5" id="KW-1185">Reference proteome</keyword>
<dbReference type="Pfam" id="PF13855">
    <property type="entry name" value="LRR_8"/>
    <property type="match status" value="1"/>
</dbReference>
<keyword evidence="2" id="KW-0677">Repeat</keyword>
<feature type="domain" description="Disease resistance R13L4/SHOC-2-like LRR" evidence="3">
    <location>
        <begin position="255"/>
        <end position="331"/>
    </location>
</feature>
<evidence type="ECO:0000256" key="2">
    <source>
        <dbReference type="ARBA" id="ARBA00022737"/>
    </source>
</evidence>
<dbReference type="SMART" id="SM00369">
    <property type="entry name" value="LRR_TYP"/>
    <property type="match status" value="8"/>
</dbReference>
<keyword evidence="1" id="KW-0433">Leucine-rich repeat</keyword>
<dbReference type="PANTHER" id="PTHR48051:SF54">
    <property type="entry name" value="LEUCINE-RICH REPEAT-CONTAINING PROTEIN"/>
    <property type="match status" value="1"/>
</dbReference>
<dbReference type="PRINTS" id="PR00019">
    <property type="entry name" value="LEURICHRPT"/>
</dbReference>
<dbReference type="InterPro" id="IPR001611">
    <property type="entry name" value="Leu-rich_rpt"/>
</dbReference>
<dbReference type="InterPro" id="IPR055414">
    <property type="entry name" value="LRR_R13L4/SHOC2-like"/>
</dbReference>
<dbReference type="EMBL" id="CP104013">
    <property type="protein sequence ID" value="UYP43759.1"/>
    <property type="molecule type" value="Genomic_DNA"/>
</dbReference>
<dbReference type="SMART" id="SM00365">
    <property type="entry name" value="LRR_SD22"/>
    <property type="match status" value="6"/>
</dbReference>
<reference evidence="4" key="1">
    <citation type="submission" date="2022-09" db="EMBL/GenBank/DDBJ databases">
        <title>Actin cytoskeleton and complex cell architecture in an #Asgard archaeon.</title>
        <authorList>
            <person name="Ponce Toledo R.I."/>
            <person name="Schleper C."/>
            <person name="Rodrigues Oliveira T."/>
            <person name="Wollweber F."/>
            <person name="Xu J."/>
            <person name="Rittmann S."/>
            <person name="Klingl A."/>
            <person name="Pilhofer M."/>
        </authorList>
    </citation>
    <scope>NUCLEOTIDE SEQUENCE</scope>
    <source>
        <strain evidence="4">B-35</strain>
    </source>
</reference>
<dbReference type="PANTHER" id="PTHR48051">
    <property type="match status" value="1"/>
</dbReference>
<evidence type="ECO:0000256" key="1">
    <source>
        <dbReference type="ARBA" id="ARBA00022614"/>
    </source>
</evidence>
<gene>
    <name evidence="4" type="ORF">NEF87_000044</name>
</gene>
<dbReference type="SUPFAM" id="SSF52047">
    <property type="entry name" value="RNI-like"/>
    <property type="match status" value="1"/>
</dbReference>